<dbReference type="Pfam" id="PF01758">
    <property type="entry name" value="SBF"/>
    <property type="match status" value="1"/>
</dbReference>
<feature type="transmembrane region" description="Helical" evidence="5">
    <location>
        <begin position="97"/>
        <end position="122"/>
    </location>
</feature>
<dbReference type="PANTHER" id="PTHR10361:SF24">
    <property type="entry name" value="P3 PROTEIN"/>
    <property type="match status" value="1"/>
</dbReference>
<keyword evidence="7" id="KW-1185">Reference proteome</keyword>
<feature type="transmembrane region" description="Helical" evidence="5">
    <location>
        <begin position="200"/>
        <end position="223"/>
    </location>
</feature>
<feature type="transmembrane region" description="Helical" evidence="5">
    <location>
        <begin position="172"/>
        <end position="188"/>
    </location>
</feature>
<dbReference type="PANTHER" id="PTHR10361">
    <property type="entry name" value="SODIUM-BILE ACID COTRANSPORTER"/>
    <property type="match status" value="1"/>
</dbReference>
<dbReference type="InterPro" id="IPR002657">
    <property type="entry name" value="BilAc:Na_symport/Acr3"/>
</dbReference>
<evidence type="ECO:0000256" key="4">
    <source>
        <dbReference type="ARBA" id="ARBA00023136"/>
    </source>
</evidence>
<feature type="transmembrane region" description="Helical" evidence="5">
    <location>
        <begin position="39"/>
        <end position="58"/>
    </location>
</feature>
<sequence>MNGVLASIVLPLSLAVIMLGMGLSLTAADFKRVLFYPKAVAIGLAGQILILPFIGYFFASQFGLSPENAVGLMVLVACAGGATSNLIVYLARGDVALSVTLTAISSCITVLTIPFIVNFALFRFMGATEETALPIGSTNMKLFFITVVPVLLGMLIRYYFSGFAKRMEKPMNKLATVFFILIVGGILLKEYKELVQSLLTVGPATFLLNLASMLVGFVAARLFLLNDQQSTTVSIEIGVQNSATGIFIATTLLNNSEIAIVPAVYSLMMYINAGLLLFLMHGRVKRRGTKGSITN</sequence>
<gene>
    <name evidence="6" type="ORF">NKI27_12020</name>
</gene>
<keyword evidence="2 5" id="KW-0812">Transmembrane</keyword>
<dbReference type="RefSeq" id="WP_265046297.1">
    <property type="nucleotide sequence ID" value="NZ_CP100390.1"/>
</dbReference>
<dbReference type="InterPro" id="IPR004710">
    <property type="entry name" value="Bilac:Na_transpt"/>
</dbReference>
<protein>
    <submittedName>
        <fullName evidence="6">Bile acid:sodium symporter family protein</fullName>
    </submittedName>
</protein>
<dbReference type="InterPro" id="IPR038770">
    <property type="entry name" value="Na+/solute_symporter_sf"/>
</dbReference>
<name>A0ABY6MYF7_9ALTE</name>
<evidence type="ECO:0000256" key="3">
    <source>
        <dbReference type="ARBA" id="ARBA00022989"/>
    </source>
</evidence>
<feature type="transmembrane region" description="Helical" evidence="5">
    <location>
        <begin position="142"/>
        <end position="160"/>
    </location>
</feature>
<dbReference type="Gene3D" id="1.20.1530.20">
    <property type="match status" value="1"/>
</dbReference>
<feature type="transmembrane region" description="Helical" evidence="5">
    <location>
        <begin position="6"/>
        <end position="27"/>
    </location>
</feature>
<keyword evidence="3 5" id="KW-1133">Transmembrane helix</keyword>
<feature type="transmembrane region" description="Helical" evidence="5">
    <location>
        <begin position="235"/>
        <end position="253"/>
    </location>
</feature>
<keyword evidence="4 5" id="KW-0472">Membrane</keyword>
<accession>A0ABY6MYF7</accession>
<evidence type="ECO:0000313" key="6">
    <source>
        <dbReference type="EMBL" id="UZE94804.1"/>
    </source>
</evidence>
<dbReference type="Proteomes" id="UP001163739">
    <property type="component" value="Chromosome"/>
</dbReference>
<evidence type="ECO:0000313" key="7">
    <source>
        <dbReference type="Proteomes" id="UP001163739"/>
    </source>
</evidence>
<evidence type="ECO:0000256" key="2">
    <source>
        <dbReference type="ARBA" id="ARBA00022692"/>
    </source>
</evidence>
<proteinExistence type="predicted"/>
<feature type="transmembrane region" description="Helical" evidence="5">
    <location>
        <begin position="70"/>
        <end position="90"/>
    </location>
</feature>
<reference evidence="6" key="1">
    <citation type="submission" date="2022-06" db="EMBL/GenBank/DDBJ databases">
        <title>Alkalimarinus sp. nov., isolated from gut of a Alitta virens.</title>
        <authorList>
            <person name="Yang A.I."/>
            <person name="Shin N.-R."/>
        </authorList>
    </citation>
    <scope>NUCLEOTIDE SEQUENCE</scope>
    <source>
        <strain evidence="6">A2M4</strain>
    </source>
</reference>
<comment type="subcellular location">
    <subcellularLocation>
        <location evidence="1">Membrane</location>
        <topology evidence="1">Multi-pass membrane protein</topology>
    </subcellularLocation>
</comment>
<evidence type="ECO:0000256" key="1">
    <source>
        <dbReference type="ARBA" id="ARBA00004141"/>
    </source>
</evidence>
<feature type="transmembrane region" description="Helical" evidence="5">
    <location>
        <begin position="259"/>
        <end position="280"/>
    </location>
</feature>
<evidence type="ECO:0000256" key="5">
    <source>
        <dbReference type="SAM" id="Phobius"/>
    </source>
</evidence>
<organism evidence="6 7">
    <name type="scientific">Alkalimarinus alittae</name>
    <dbReference type="NCBI Taxonomy" id="2961619"/>
    <lineage>
        <taxon>Bacteria</taxon>
        <taxon>Pseudomonadati</taxon>
        <taxon>Pseudomonadota</taxon>
        <taxon>Gammaproteobacteria</taxon>
        <taxon>Alteromonadales</taxon>
        <taxon>Alteromonadaceae</taxon>
        <taxon>Alkalimarinus</taxon>
    </lineage>
</organism>
<dbReference type="EMBL" id="CP100390">
    <property type="protein sequence ID" value="UZE94804.1"/>
    <property type="molecule type" value="Genomic_DNA"/>
</dbReference>